<dbReference type="EMBL" id="JADAQX010000341">
    <property type="protein sequence ID" value="KAF8820616.1"/>
    <property type="molecule type" value="Genomic_DNA"/>
</dbReference>
<evidence type="ECO:0000256" key="1">
    <source>
        <dbReference type="ARBA" id="ARBA00007594"/>
    </source>
</evidence>
<evidence type="ECO:0000256" key="2">
    <source>
        <dbReference type="ARBA" id="ARBA00022980"/>
    </source>
</evidence>
<dbReference type="InterPro" id="IPR036919">
    <property type="entry name" value="Ribo_uL30_ferredoxin-like_sf"/>
</dbReference>
<dbReference type="NCBIfam" id="TIGR01310">
    <property type="entry name" value="uL30_euk"/>
    <property type="match status" value="1"/>
</dbReference>
<feature type="domain" description="Large ribosomal subunit protein uL30-like ferredoxin-like fold" evidence="4">
    <location>
        <begin position="95"/>
        <end position="144"/>
    </location>
</feature>
<accession>A0ABQ7J9D9</accession>
<dbReference type="InterPro" id="IPR016082">
    <property type="entry name" value="Ribosomal_uL30_ferredoxin-like"/>
</dbReference>
<keyword evidence="2 5" id="KW-0689">Ribosomal protein</keyword>
<dbReference type="Proteomes" id="UP000823046">
    <property type="component" value="Unassembled WGS sequence"/>
</dbReference>
<dbReference type="PANTHER" id="PTHR11524:SF16">
    <property type="entry name" value="LARGE RIBOSOMAL SUBUNIT PROTEIN UL30"/>
    <property type="match status" value="1"/>
</dbReference>
<keyword evidence="3" id="KW-0687">Ribonucleoprotein</keyword>
<reference evidence="5 6" key="1">
    <citation type="journal article" date="2020" name="bioRxiv">
        <title>Metabolic contributions of an alphaproteobacterial endosymbiont in the apicomplexan Cardiosporidium cionae.</title>
        <authorList>
            <person name="Hunter E.S."/>
            <person name="Paight C.J."/>
            <person name="Lane C.E."/>
        </authorList>
    </citation>
    <scope>NUCLEOTIDE SEQUENCE [LARGE SCALE GENOMIC DNA]</scope>
    <source>
        <strain evidence="5">ESH_2018</strain>
    </source>
</reference>
<dbReference type="InterPro" id="IPR018038">
    <property type="entry name" value="Ribosomal_uL30_CS"/>
</dbReference>
<evidence type="ECO:0000259" key="4">
    <source>
        <dbReference type="Pfam" id="PF00327"/>
    </source>
</evidence>
<name>A0ABQ7J9D9_9APIC</name>
<dbReference type="SUPFAM" id="SSF55129">
    <property type="entry name" value="Ribosomal protein L30p/L7e"/>
    <property type="match status" value="1"/>
</dbReference>
<dbReference type="PANTHER" id="PTHR11524">
    <property type="entry name" value="60S RIBOSOMAL PROTEIN L7"/>
    <property type="match status" value="1"/>
</dbReference>
<dbReference type="InterPro" id="IPR005998">
    <property type="entry name" value="Ribosomal_uL30_euk"/>
</dbReference>
<comment type="caution">
    <text evidence="5">The sequence shown here is derived from an EMBL/GenBank/DDBJ whole genome shotgun (WGS) entry which is preliminary data.</text>
</comment>
<sequence>MADRFLIQNLRISSQAPLSENMKKKIERNTSLKQRQETTLAAYKKLNKRLRSEMKIRIHSRLALSLKEERKLITARRVARQNGGFYRESDPKIMFVIRIRGINKLPPKPKMILRLFRLRQINNGVFIKCNKATMEMLKFVQPYVTYGYPSRKTIRELVYKRGFARIGPTGSKQRLRITNNEIIRRYLGKYKIFGIEDVIHELTTCGPNFKQVNNFLWPFKLSNPRKGFVAKRHGFNECKGGDWGNREELINELVQRMN</sequence>
<proteinExistence type="inferred from homology"/>
<dbReference type="GO" id="GO:0005840">
    <property type="term" value="C:ribosome"/>
    <property type="evidence" value="ECO:0007669"/>
    <property type="project" value="UniProtKB-KW"/>
</dbReference>
<organism evidence="5 6">
    <name type="scientific">Cardiosporidium cionae</name>
    <dbReference type="NCBI Taxonomy" id="476202"/>
    <lineage>
        <taxon>Eukaryota</taxon>
        <taxon>Sar</taxon>
        <taxon>Alveolata</taxon>
        <taxon>Apicomplexa</taxon>
        <taxon>Aconoidasida</taxon>
        <taxon>Nephromycida</taxon>
        <taxon>Cardiosporidium</taxon>
    </lineage>
</organism>
<comment type="similarity">
    <text evidence="1">Belongs to the universal ribosomal protein uL30 family.</text>
</comment>
<dbReference type="InterPro" id="IPR039699">
    <property type="entry name" value="Ribosomal_uL30"/>
</dbReference>
<evidence type="ECO:0000313" key="6">
    <source>
        <dbReference type="Proteomes" id="UP000823046"/>
    </source>
</evidence>
<dbReference type="Pfam" id="PF00327">
    <property type="entry name" value="Ribosomal_L30"/>
    <property type="match status" value="1"/>
</dbReference>
<evidence type="ECO:0000313" key="5">
    <source>
        <dbReference type="EMBL" id="KAF8820616.1"/>
    </source>
</evidence>
<protein>
    <submittedName>
        <fullName evidence="5">Ribosomal protein RPL7</fullName>
    </submittedName>
</protein>
<dbReference type="CDD" id="cd01657">
    <property type="entry name" value="Ribosomal_L7_archeal_euk"/>
    <property type="match status" value="1"/>
</dbReference>
<dbReference type="PROSITE" id="PS00634">
    <property type="entry name" value="RIBOSOMAL_L30"/>
    <property type="match status" value="1"/>
</dbReference>
<keyword evidence="6" id="KW-1185">Reference proteome</keyword>
<dbReference type="Gene3D" id="3.30.1390.20">
    <property type="entry name" value="Ribosomal protein L30, ferredoxin-like fold domain"/>
    <property type="match status" value="1"/>
</dbReference>
<gene>
    <name evidence="5" type="primary">RPL7</name>
    <name evidence="5" type="ORF">IE077_002989</name>
</gene>
<dbReference type="InterPro" id="IPR035808">
    <property type="entry name" value="Ribosomal_uL30_euk_arc"/>
</dbReference>
<evidence type="ECO:0000256" key="3">
    <source>
        <dbReference type="ARBA" id="ARBA00023274"/>
    </source>
</evidence>